<dbReference type="Pfam" id="PF26421">
    <property type="entry name" value="Avidin_like"/>
    <property type="match status" value="1"/>
</dbReference>
<gene>
    <name evidence="2" type="ORF">KGQ19_29180</name>
</gene>
<evidence type="ECO:0000313" key="3">
    <source>
        <dbReference type="Proteomes" id="UP000730482"/>
    </source>
</evidence>
<comment type="caution">
    <text evidence="2">The sequence shown here is derived from an EMBL/GenBank/DDBJ whole genome shotgun (WGS) entry which is preliminary data.</text>
</comment>
<sequence>MPEQSSEHEQGEAGFAYDGLRFRPVEAEHEPGAATTVGLYHSRGDEMWAEFAGGNVRTGRLVGAIRPDGTIDGAYCQVSSDGQSAAGTLVSVPDRLPDGRIRLHEHWRRADGSSGVSVIEQIDRPGGGQLSSARLGYLRDEIYRQLRTHLGTADVLAATRSATRLLDQCLDGRTPSELTVQVAHDGDATGMYTLAFVRTMQLITARVHDETFILRTVTGHRAEPPSRTVVDNIERASQVLGLHEDPWCEPLSAQDDRVGEGADAVITASTADSHQAPETQHGPFFSIGTDTSGAPHAHRPVLADLLKFESEEPHDARTGTAVSGLDEGEDR</sequence>
<feature type="region of interest" description="Disordered" evidence="1">
    <location>
        <begin position="307"/>
        <end position="331"/>
    </location>
</feature>
<protein>
    <submittedName>
        <fullName evidence="2">Uncharacterized protein</fullName>
    </submittedName>
</protein>
<name>A0ABS5KY22_9ACTN</name>
<dbReference type="InterPro" id="IPR058595">
    <property type="entry name" value="Avidin-like"/>
</dbReference>
<evidence type="ECO:0000256" key="1">
    <source>
        <dbReference type="SAM" id="MobiDB-lite"/>
    </source>
</evidence>
<evidence type="ECO:0000313" key="2">
    <source>
        <dbReference type="EMBL" id="MBS2550953.1"/>
    </source>
</evidence>
<dbReference type="EMBL" id="JAAFYZ010000121">
    <property type="protein sequence ID" value="MBS2550953.1"/>
    <property type="molecule type" value="Genomic_DNA"/>
</dbReference>
<keyword evidence="3" id="KW-1185">Reference proteome</keyword>
<feature type="compositionally biased region" description="Basic and acidic residues" evidence="1">
    <location>
        <begin position="307"/>
        <end position="317"/>
    </location>
</feature>
<dbReference type="Proteomes" id="UP000730482">
    <property type="component" value="Unassembled WGS sequence"/>
</dbReference>
<proteinExistence type="predicted"/>
<dbReference type="RefSeq" id="WP_212014767.1">
    <property type="nucleotide sequence ID" value="NZ_JAAFYZ010000121.1"/>
</dbReference>
<reference evidence="2 3" key="1">
    <citation type="submission" date="2020-02" db="EMBL/GenBank/DDBJ databases">
        <title>Acidophilic actinobacteria isolated from forest soil.</title>
        <authorList>
            <person name="Golinska P."/>
        </authorList>
    </citation>
    <scope>NUCLEOTIDE SEQUENCE [LARGE SCALE GENOMIC DNA]</scope>
    <source>
        <strain evidence="2 3">NL8</strain>
    </source>
</reference>
<organism evidence="2 3">
    <name type="scientific">Catenulispora pinistramenti</name>
    <dbReference type="NCBI Taxonomy" id="2705254"/>
    <lineage>
        <taxon>Bacteria</taxon>
        <taxon>Bacillati</taxon>
        <taxon>Actinomycetota</taxon>
        <taxon>Actinomycetes</taxon>
        <taxon>Catenulisporales</taxon>
        <taxon>Catenulisporaceae</taxon>
        <taxon>Catenulispora</taxon>
    </lineage>
</organism>
<accession>A0ABS5KY22</accession>